<keyword evidence="1" id="KW-1185">Reference proteome</keyword>
<protein>
    <submittedName>
        <fullName evidence="2">30S ribosomal protein S15</fullName>
    </submittedName>
</protein>
<reference evidence="2" key="1">
    <citation type="submission" date="2016-11" db="UniProtKB">
        <authorList>
            <consortium name="WormBaseParasite"/>
        </authorList>
    </citation>
    <scope>IDENTIFICATION</scope>
</reference>
<dbReference type="Proteomes" id="UP000095287">
    <property type="component" value="Unplaced"/>
</dbReference>
<organism evidence="1 2">
    <name type="scientific">Steinernema glaseri</name>
    <dbReference type="NCBI Taxonomy" id="37863"/>
    <lineage>
        <taxon>Eukaryota</taxon>
        <taxon>Metazoa</taxon>
        <taxon>Ecdysozoa</taxon>
        <taxon>Nematoda</taxon>
        <taxon>Chromadorea</taxon>
        <taxon>Rhabditida</taxon>
        <taxon>Tylenchina</taxon>
        <taxon>Panagrolaimomorpha</taxon>
        <taxon>Strongyloidoidea</taxon>
        <taxon>Steinernematidae</taxon>
        <taxon>Steinernema</taxon>
    </lineage>
</organism>
<evidence type="ECO:0000313" key="2">
    <source>
        <dbReference type="WBParaSite" id="L893_g33269.t1"/>
    </source>
</evidence>
<accession>A0A1I8A5N9</accession>
<dbReference type="WBParaSite" id="L893_g33269.t1">
    <property type="protein sequence ID" value="L893_g33269.t1"/>
    <property type="gene ID" value="L893_g33269"/>
</dbReference>
<proteinExistence type="predicted"/>
<name>A0A1I8A5N9_9BILA</name>
<dbReference type="AlphaFoldDB" id="A0A1I8A5N9"/>
<sequence>MSFWYRRVQYDVTPFPRSAEKFLLQKLTIDLTGLYNGLQKNEVVFANRFALIKEAVRRRYRKQKKA</sequence>
<evidence type="ECO:0000313" key="1">
    <source>
        <dbReference type="Proteomes" id="UP000095287"/>
    </source>
</evidence>